<feature type="non-terminal residue" evidence="1">
    <location>
        <position position="1"/>
    </location>
</feature>
<protein>
    <submittedName>
        <fullName evidence="1">Uncharacterized protein</fullName>
    </submittedName>
</protein>
<proteinExistence type="predicted"/>
<sequence>VWGTQFIWPIEADYRIIKSDTNYEITMVGRIKRDYYSDHCPRQRLQVGQSDPGSISHLTI</sequence>
<organism evidence="1">
    <name type="scientific">marine metagenome</name>
    <dbReference type="NCBI Taxonomy" id="408172"/>
    <lineage>
        <taxon>unclassified sequences</taxon>
        <taxon>metagenomes</taxon>
        <taxon>ecological metagenomes</taxon>
    </lineage>
</organism>
<evidence type="ECO:0000313" key="1">
    <source>
        <dbReference type="EMBL" id="SVE08010.1"/>
    </source>
</evidence>
<gene>
    <name evidence="1" type="ORF">METZ01_LOCUS460864</name>
</gene>
<dbReference type="AlphaFoldDB" id="A0A383AKB5"/>
<name>A0A383AKB5_9ZZZZ</name>
<reference evidence="1" key="1">
    <citation type="submission" date="2018-05" db="EMBL/GenBank/DDBJ databases">
        <authorList>
            <person name="Lanie J.A."/>
            <person name="Ng W.-L."/>
            <person name="Kazmierczak K.M."/>
            <person name="Andrzejewski T.M."/>
            <person name="Davidsen T.M."/>
            <person name="Wayne K.J."/>
            <person name="Tettelin H."/>
            <person name="Glass J.I."/>
            <person name="Rusch D."/>
            <person name="Podicherti R."/>
            <person name="Tsui H.-C.T."/>
            <person name="Winkler M.E."/>
        </authorList>
    </citation>
    <scope>NUCLEOTIDE SEQUENCE</scope>
</reference>
<dbReference type="EMBL" id="UINC01192723">
    <property type="protein sequence ID" value="SVE08010.1"/>
    <property type="molecule type" value="Genomic_DNA"/>
</dbReference>
<accession>A0A383AKB5</accession>